<gene>
    <name evidence="1" type="ORF">J437_LFUL004697</name>
</gene>
<proteinExistence type="predicted"/>
<dbReference type="Proteomes" id="UP000792457">
    <property type="component" value="Unassembled WGS sequence"/>
</dbReference>
<comment type="caution">
    <text evidence="1">The sequence shown here is derived from an EMBL/GenBank/DDBJ whole genome shotgun (WGS) entry which is preliminary data.</text>
</comment>
<reference evidence="1" key="2">
    <citation type="submission" date="2017-10" db="EMBL/GenBank/DDBJ databases">
        <title>Ladona fulva Genome sequencing and assembly.</title>
        <authorList>
            <person name="Murali S."/>
            <person name="Richards S."/>
            <person name="Bandaranaike D."/>
            <person name="Bellair M."/>
            <person name="Blankenburg K."/>
            <person name="Chao H."/>
            <person name="Dinh H."/>
            <person name="Doddapaneni H."/>
            <person name="Dugan-Rocha S."/>
            <person name="Elkadiri S."/>
            <person name="Gnanaolivu R."/>
            <person name="Hernandez B."/>
            <person name="Skinner E."/>
            <person name="Javaid M."/>
            <person name="Lee S."/>
            <person name="Li M."/>
            <person name="Ming W."/>
            <person name="Munidasa M."/>
            <person name="Muniz J."/>
            <person name="Nguyen L."/>
            <person name="Hughes D."/>
            <person name="Osuji N."/>
            <person name="Pu L.-L."/>
            <person name="Puazo M."/>
            <person name="Qu C."/>
            <person name="Quiroz J."/>
            <person name="Raj R."/>
            <person name="Weissenberger G."/>
            <person name="Xin Y."/>
            <person name="Zou X."/>
            <person name="Han Y."/>
            <person name="Worley K."/>
            <person name="Muzny D."/>
            <person name="Gibbs R."/>
        </authorList>
    </citation>
    <scope>NUCLEOTIDE SEQUENCE</scope>
    <source>
        <strain evidence="1">Sampled in the wild</strain>
    </source>
</reference>
<sequence length="57" mass="6891">MQKLQEEEEDIIRKELIALRMMRKKEEQKLLAENELIRQQHLAGKTDLDYIILKIVN</sequence>
<dbReference type="AlphaFoldDB" id="A0A8K0KSU7"/>
<accession>A0A8K0KSU7</accession>
<dbReference type="EMBL" id="KZ312439">
    <property type="protein sequence ID" value="KAG8240237.1"/>
    <property type="molecule type" value="Genomic_DNA"/>
</dbReference>
<reference evidence="1" key="1">
    <citation type="submission" date="2013-04" db="EMBL/GenBank/DDBJ databases">
        <authorList>
            <person name="Qu J."/>
            <person name="Murali S.C."/>
            <person name="Bandaranaike D."/>
            <person name="Bellair M."/>
            <person name="Blankenburg K."/>
            <person name="Chao H."/>
            <person name="Dinh H."/>
            <person name="Doddapaneni H."/>
            <person name="Downs B."/>
            <person name="Dugan-Rocha S."/>
            <person name="Elkadiri S."/>
            <person name="Gnanaolivu R.D."/>
            <person name="Hernandez B."/>
            <person name="Javaid M."/>
            <person name="Jayaseelan J.C."/>
            <person name="Lee S."/>
            <person name="Li M."/>
            <person name="Ming W."/>
            <person name="Munidasa M."/>
            <person name="Muniz J."/>
            <person name="Nguyen L."/>
            <person name="Ongeri F."/>
            <person name="Osuji N."/>
            <person name="Pu L.-L."/>
            <person name="Puazo M."/>
            <person name="Qu C."/>
            <person name="Quiroz J."/>
            <person name="Raj R."/>
            <person name="Weissenberger G."/>
            <person name="Xin Y."/>
            <person name="Zou X."/>
            <person name="Han Y."/>
            <person name="Richards S."/>
            <person name="Worley K."/>
            <person name="Muzny D."/>
            <person name="Gibbs R."/>
        </authorList>
    </citation>
    <scope>NUCLEOTIDE SEQUENCE</scope>
    <source>
        <strain evidence="1">Sampled in the wild</strain>
    </source>
</reference>
<evidence type="ECO:0000313" key="1">
    <source>
        <dbReference type="EMBL" id="KAG8240237.1"/>
    </source>
</evidence>
<keyword evidence="2" id="KW-1185">Reference proteome</keyword>
<name>A0A8K0KSU7_LADFU</name>
<evidence type="ECO:0000313" key="2">
    <source>
        <dbReference type="Proteomes" id="UP000792457"/>
    </source>
</evidence>
<protein>
    <submittedName>
        <fullName evidence="1">Uncharacterized protein</fullName>
    </submittedName>
</protein>
<organism evidence="1 2">
    <name type="scientific">Ladona fulva</name>
    <name type="common">Scarce chaser dragonfly</name>
    <name type="synonym">Libellula fulva</name>
    <dbReference type="NCBI Taxonomy" id="123851"/>
    <lineage>
        <taxon>Eukaryota</taxon>
        <taxon>Metazoa</taxon>
        <taxon>Ecdysozoa</taxon>
        <taxon>Arthropoda</taxon>
        <taxon>Hexapoda</taxon>
        <taxon>Insecta</taxon>
        <taxon>Pterygota</taxon>
        <taxon>Palaeoptera</taxon>
        <taxon>Odonata</taxon>
        <taxon>Epiprocta</taxon>
        <taxon>Anisoptera</taxon>
        <taxon>Libelluloidea</taxon>
        <taxon>Libellulidae</taxon>
        <taxon>Ladona</taxon>
    </lineage>
</organism>